<dbReference type="FunFam" id="1.25.10.10:FF:000001">
    <property type="entry name" value="CLIP-associating protein 1 isoform 2"/>
    <property type="match status" value="1"/>
</dbReference>
<reference evidence="20" key="1">
    <citation type="submission" date="2023-08" db="EMBL/GenBank/DDBJ databases">
        <authorList>
            <person name="Alioto T."/>
            <person name="Alioto T."/>
            <person name="Gomez Garrido J."/>
        </authorList>
    </citation>
    <scope>NUCLEOTIDE SEQUENCE</scope>
</reference>
<evidence type="ECO:0000256" key="17">
    <source>
        <dbReference type="PROSITE-ProRule" id="PRU00103"/>
    </source>
</evidence>
<feature type="repeat" description="HEAT" evidence="17">
    <location>
        <begin position="171"/>
        <end position="209"/>
    </location>
</feature>
<evidence type="ECO:0000256" key="18">
    <source>
        <dbReference type="SAM" id="MobiDB-lite"/>
    </source>
</evidence>
<dbReference type="GO" id="GO:0043515">
    <property type="term" value="F:kinetochore binding"/>
    <property type="evidence" value="ECO:0007669"/>
    <property type="project" value="TreeGrafter"/>
</dbReference>
<feature type="compositionally biased region" description="Polar residues" evidence="18">
    <location>
        <begin position="572"/>
        <end position="583"/>
    </location>
</feature>
<feature type="compositionally biased region" description="Polar residues" evidence="18">
    <location>
        <begin position="729"/>
        <end position="743"/>
    </location>
</feature>
<dbReference type="GO" id="GO:0007026">
    <property type="term" value="P:negative regulation of microtubule depolymerization"/>
    <property type="evidence" value="ECO:0007669"/>
    <property type="project" value="UniProtKB-ARBA"/>
</dbReference>
<evidence type="ECO:0000256" key="1">
    <source>
        <dbReference type="ARBA" id="ARBA00004186"/>
    </source>
</evidence>
<evidence type="ECO:0000256" key="15">
    <source>
        <dbReference type="ARBA" id="ARBA00023306"/>
    </source>
</evidence>
<dbReference type="InterPro" id="IPR021133">
    <property type="entry name" value="HEAT_type_2"/>
</dbReference>
<feature type="domain" description="TOG" evidence="19">
    <location>
        <begin position="879"/>
        <end position="1116"/>
    </location>
</feature>
<dbReference type="GO" id="GO:0072686">
    <property type="term" value="C:mitotic spindle"/>
    <property type="evidence" value="ECO:0007669"/>
    <property type="project" value="TreeGrafter"/>
</dbReference>
<evidence type="ECO:0000256" key="14">
    <source>
        <dbReference type="ARBA" id="ARBA00023212"/>
    </source>
</evidence>
<keyword evidence="15" id="KW-0131">Cell cycle</keyword>
<feature type="compositionally biased region" description="Low complexity" evidence="18">
    <location>
        <begin position="706"/>
        <end position="718"/>
    </location>
</feature>
<dbReference type="PANTHER" id="PTHR21567">
    <property type="entry name" value="CLASP"/>
    <property type="match status" value="1"/>
</dbReference>
<evidence type="ECO:0000313" key="20">
    <source>
        <dbReference type="EMBL" id="CAJ1087440.1"/>
    </source>
</evidence>
<dbReference type="GO" id="GO:0030010">
    <property type="term" value="P:establishment of cell polarity"/>
    <property type="evidence" value="ECO:0007669"/>
    <property type="project" value="UniProtKB-ARBA"/>
</dbReference>
<dbReference type="InterPro" id="IPR048491">
    <property type="entry name" value="XMAP215_CLASP_TOG"/>
</dbReference>
<comment type="similarity">
    <text evidence="5">Belongs to the CLASP family.</text>
</comment>
<name>A0AAV1HMY2_XYRNO</name>
<dbReference type="FunFam" id="1.25.10.10:FF:000031">
    <property type="entry name" value="CLIP-associating protein 1 isoform 2"/>
    <property type="match status" value="1"/>
</dbReference>
<comment type="subcellular location">
    <subcellularLocation>
        <location evidence="4">Chromosome</location>
        <location evidence="4">Centromere</location>
        <location evidence="4">Kinetochore</location>
    </subcellularLocation>
    <subcellularLocation>
        <location evidence="2">Cytoplasm</location>
        <location evidence="2">Cytoskeleton</location>
        <location evidence="2">Microtubule organizing center</location>
        <location evidence="2">Centrosome</location>
    </subcellularLocation>
    <subcellularLocation>
        <location evidence="1">Cytoplasm</location>
        <location evidence="1">Cytoskeleton</location>
        <location evidence="1">Spindle</location>
    </subcellularLocation>
    <subcellularLocation>
        <location evidence="3">Golgi apparatus</location>
        <location evidence="3">trans-Golgi network</location>
    </subcellularLocation>
</comment>
<gene>
    <name evidence="20" type="ORF">XNOV1_A004653</name>
</gene>
<feature type="domain" description="TOG" evidence="19">
    <location>
        <begin position="316"/>
        <end position="552"/>
    </location>
</feature>
<dbReference type="GO" id="GO:0005876">
    <property type="term" value="C:spindle microtubule"/>
    <property type="evidence" value="ECO:0007669"/>
    <property type="project" value="TreeGrafter"/>
</dbReference>
<evidence type="ECO:0000256" key="9">
    <source>
        <dbReference type="ARBA" id="ARBA00022701"/>
    </source>
</evidence>
<feature type="region of interest" description="Disordered" evidence="18">
    <location>
        <begin position="838"/>
        <end position="876"/>
    </location>
</feature>
<feature type="compositionally biased region" description="Low complexity" evidence="18">
    <location>
        <begin position="253"/>
        <end position="267"/>
    </location>
</feature>
<keyword evidence="6" id="KW-0158">Chromosome</keyword>
<dbReference type="GO" id="GO:0008017">
    <property type="term" value="F:microtubule binding"/>
    <property type="evidence" value="ECO:0007669"/>
    <property type="project" value="TreeGrafter"/>
</dbReference>
<evidence type="ECO:0000256" key="3">
    <source>
        <dbReference type="ARBA" id="ARBA00004601"/>
    </source>
</evidence>
<feature type="region of interest" description="Disordered" evidence="18">
    <location>
        <begin position="1241"/>
        <end position="1292"/>
    </location>
</feature>
<feature type="compositionally biased region" description="Low complexity" evidence="18">
    <location>
        <begin position="549"/>
        <end position="571"/>
    </location>
</feature>
<dbReference type="FunFam" id="1.25.10.10:FF:000005">
    <property type="entry name" value="CLIP-associating protein 1 isoform 2"/>
    <property type="match status" value="1"/>
</dbReference>
<keyword evidence="14" id="KW-0206">Cytoskeleton</keyword>
<sequence>MDEEVVSMDYLLEQVMQKDLGKRLQVGQETIELILDEGKSPDLDHDQSMLDRMVDAVASSWVNSSNFKVVLLGMDILSALVSRLQERFRTQVGTVLPSLMDRLGDAKDQVRDQDQALLLKIMDQAANPQYVWERMMGGFKHKNNRTREGLCLCLISTLNVFGSQSLTLSKIVPHICNLLGDPTSQVRDGAMNCLVEIYRHVGERVRIDLGKKGLPQSRLNVIFSKFDEVQRSGNMVLSPLSDKNFEDDDSVDGGRSSSSSKGASLSGRKAVSMGSFRRPASASSAKSAGRDGSGAGAGAVDEEDFIQAFEDVPTVQIYSNREVEEAMTKIRDVLSDDKRDWELRVAALKKMRSLLLAGAAEFDGFPQQLRLMEAAFKLSAKDLRSQVVREACITLGHLSSVLGSRFDHAAEATMPILLNLVPNSAKVMATSGMAAIRLILRHTHYPRLIPIITSNCTSKSVAVRRRCYEFLDLMLQEWQTSSLERHSTVLMETIKKGVHDADAEARSVARKCYWGFHGHFRREAEQLFQGLESSYQKALQAHLRSGDSLMSLPASDRSSSSSQESLNRPLSVKSTLGSGSTRSKAAHTRTPAAASSPGSLQRSRSDVDVNAAATATARTRMPAVPSAVTSSPFSSASALPPGSYASLGRVRTRRTSSGNAPCVTDSRGRSRGKVVSQSQPGSRSGSPGRLLSTTYGRIPRPTMGTAAAAVSSTSSSLADKSRPRGHRSQGCSRETSPTRSGTARSRIPRPSMSQGCSRETSRESSRDTSPARGFSPLATRRHSRSTSALSSTECYSDRLSHQARISASVNAMRILNTGTDVEAAVADALLLGDSRSKRRPVRRRFESPGMYSDDDANSDASSACSERSYSSRNGGMAPHYLRQTEDVAEVLNHCASANWSERKEGLLGLQNLLKSQRMLSRVELKRLCEIFTRMFADPHSKVFSMFLETLVDFITLHRDDLQDWLFVLLTQLLKKMGADLLGSVQAKVQKALDVTRESFPYEQQFNILMRFIVDQTQTPNLKVKVAILRYIEALARQMDPADFVNSSETRLAVSRIITWTTEPKSSDVRKAAQVVLIALFELNTPEFTMLLGALPKTFQDGTTKLLHNHLRHASASSGIGMASPGNSTGRTPPRQSSSRSSPLTSPTNCSQGGLSPSRLWGWSADGLSKFPPSSFPSPLPPPTAHSSLKAVRRAYSPSSMLDYDSENLNSEEIYSSLRGVTEAIQNFSFRSQEDLMEPLRRDGKRDGMAGVGASSDSDPRLSGDVGGGRTALDNKTSLLNTPSPRSFSGPRFRDYNPYNYTDSISTLDKAALKDTLYEDAVEQLRDGSRQECVENKIMNPKNFPAGPAEQLELVGGLLKELSQGQAVERGPEERRGTLLELLKVAREDSLVVWEEHFKTMLLLLLETLGDKDHTIRALSLRVLKEILRNQPARFKNYAELTIMKTLEAHKDSHKEVVRAAEEAASTLAGHIHPEQCIKVLCPIVQTADYPINLAAIKMQTRAIEHIAKEPLHHLLSDIIPGLLQGYDNTESSVRKASVFCLVAIYSVIGEELKPYLAQLTGSKMKLLNLYIKRAQTSTSNSSSSSDISSY</sequence>
<evidence type="ECO:0000256" key="10">
    <source>
        <dbReference type="ARBA" id="ARBA00022737"/>
    </source>
</evidence>
<evidence type="ECO:0000313" key="21">
    <source>
        <dbReference type="Proteomes" id="UP001178508"/>
    </source>
</evidence>
<keyword evidence="8" id="KW-0132">Cell division</keyword>
<feature type="compositionally biased region" description="Low complexity" evidence="18">
    <location>
        <begin position="676"/>
        <end position="692"/>
    </location>
</feature>
<dbReference type="GO" id="GO:0000776">
    <property type="term" value="C:kinetochore"/>
    <property type="evidence" value="ECO:0007669"/>
    <property type="project" value="UniProtKB-KW"/>
</dbReference>
<dbReference type="Pfam" id="PF23271">
    <property type="entry name" value="HEAT_GCN1"/>
    <property type="match status" value="1"/>
</dbReference>
<dbReference type="Gene3D" id="1.25.10.10">
    <property type="entry name" value="Leucine-rich Repeat Variant"/>
    <property type="match status" value="4"/>
</dbReference>
<dbReference type="Proteomes" id="UP001178508">
    <property type="component" value="Chromosome 24"/>
</dbReference>
<dbReference type="GO" id="GO:0005813">
    <property type="term" value="C:centrosome"/>
    <property type="evidence" value="ECO:0007669"/>
    <property type="project" value="UniProtKB-SubCell"/>
</dbReference>
<feature type="region of interest" description="Disordered" evidence="18">
    <location>
        <begin position="238"/>
        <end position="298"/>
    </location>
</feature>
<keyword evidence="16" id="KW-0137">Centromere</keyword>
<feature type="compositionally biased region" description="Low complexity" evidence="18">
    <location>
        <begin position="274"/>
        <end position="287"/>
    </location>
</feature>
<dbReference type="GO" id="GO:0090307">
    <property type="term" value="P:mitotic spindle assembly"/>
    <property type="evidence" value="ECO:0007669"/>
    <property type="project" value="TreeGrafter"/>
</dbReference>
<proteinExistence type="inferred from homology"/>
<evidence type="ECO:0000256" key="8">
    <source>
        <dbReference type="ARBA" id="ARBA00022618"/>
    </source>
</evidence>
<dbReference type="SMART" id="SM01349">
    <property type="entry name" value="TOG"/>
    <property type="match status" value="4"/>
</dbReference>
<feature type="region of interest" description="Disordered" evidence="18">
    <location>
        <begin position="549"/>
        <end position="796"/>
    </location>
</feature>
<organism evidence="20 21">
    <name type="scientific">Xyrichtys novacula</name>
    <name type="common">Pearly razorfish</name>
    <name type="synonym">Hemipteronotus novacula</name>
    <dbReference type="NCBI Taxonomy" id="13765"/>
    <lineage>
        <taxon>Eukaryota</taxon>
        <taxon>Metazoa</taxon>
        <taxon>Chordata</taxon>
        <taxon>Craniata</taxon>
        <taxon>Vertebrata</taxon>
        <taxon>Euteleostomi</taxon>
        <taxon>Actinopterygii</taxon>
        <taxon>Neopterygii</taxon>
        <taxon>Teleostei</taxon>
        <taxon>Neoteleostei</taxon>
        <taxon>Acanthomorphata</taxon>
        <taxon>Eupercaria</taxon>
        <taxon>Labriformes</taxon>
        <taxon>Labridae</taxon>
        <taxon>Xyrichtys</taxon>
    </lineage>
</organism>
<dbReference type="SUPFAM" id="SSF48371">
    <property type="entry name" value="ARM repeat"/>
    <property type="match status" value="2"/>
</dbReference>
<feature type="compositionally biased region" description="Low complexity" evidence="18">
    <location>
        <begin position="611"/>
        <end position="643"/>
    </location>
</feature>
<protein>
    <submittedName>
        <fullName evidence="20">CLIP-associating protein 1-like isoform X6</fullName>
    </submittedName>
</protein>
<evidence type="ECO:0000256" key="12">
    <source>
        <dbReference type="ARBA" id="ARBA00022838"/>
    </source>
</evidence>
<feature type="domain" description="TOG" evidence="19">
    <location>
        <begin position="1346"/>
        <end position="1580"/>
    </location>
</feature>
<dbReference type="PROSITE" id="PS50077">
    <property type="entry name" value="HEAT_REPEAT"/>
    <property type="match status" value="1"/>
</dbReference>
<dbReference type="Pfam" id="PF21040">
    <property type="entry name" value="CEP104-like_TOG"/>
    <property type="match status" value="1"/>
</dbReference>
<evidence type="ECO:0000259" key="19">
    <source>
        <dbReference type="SMART" id="SM01349"/>
    </source>
</evidence>
<feature type="compositionally biased region" description="Polar residues" evidence="18">
    <location>
        <begin position="785"/>
        <end position="794"/>
    </location>
</feature>
<keyword evidence="13" id="KW-0333">Golgi apparatus</keyword>
<dbReference type="Pfam" id="PF12348">
    <property type="entry name" value="CLASP_N"/>
    <property type="match status" value="1"/>
</dbReference>
<dbReference type="GO" id="GO:0040001">
    <property type="term" value="P:establishment of mitotic spindle localization"/>
    <property type="evidence" value="ECO:0007669"/>
    <property type="project" value="TreeGrafter"/>
</dbReference>
<evidence type="ECO:0000256" key="13">
    <source>
        <dbReference type="ARBA" id="ARBA00023034"/>
    </source>
</evidence>
<dbReference type="Pfam" id="PF21041">
    <property type="entry name" value="XMAP215_CLASP_TOG"/>
    <property type="match status" value="1"/>
</dbReference>
<evidence type="ECO:0000256" key="5">
    <source>
        <dbReference type="ARBA" id="ARBA00009549"/>
    </source>
</evidence>
<keyword evidence="12" id="KW-0995">Kinetochore</keyword>
<feature type="compositionally biased region" description="Low complexity" evidence="18">
    <location>
        <begin position="1127"/>
        <end position="1147"/>
    </location>
</feature>
<dbReference type="GO" id="GO:0051301">
    <property type="term" value="P:cell division"/>
    <property type="evidence" value="ECO:0007669"/>
    <property type="project" value="UniProtKB-KW"/>
</dbReference>
<dbReference type="PANTHER" id="PTHR21567:SF28">
    <property type="entry name" value="CLIP-ASSOCIATING PROTEIN 1"/>
    <property type="match status" value="1"/>
</dbReference>
<evidence type="ECO:0000256" key="2">
    <source>
        <dbReference type="ARBA" id="ARBA00004300"/>
    </source>
</evidence>
<evidence type="ECO:0000256" key="16">
    <source>
        <dbReference type="ARBA" id="ARBA00023328"/>
    </source>
</evidence>
<dbReference type="InterPro" id="IPR034085">
    <property type="entry name" value="TOG"/>
</dbReference>
<dbReference type="GO" id="GO:0005881">
    <property type="term" value="C:cytoplasmic microtubule"/>
    <property type="evidence" value="ECO:0007669"/>
    <property type="project" value="TreeGrafter"/>
</dbReference>
<dbReference type="InterPro" id="IPR016024">
    <property type="entry name" value="ARM-type_fold"/>
</dbReference>
<dbReference type="GO" id="GO:0045180">
    <property type="term" value="C:basal cortex"/>
    <property type="evidence" value="ECO:0007669"/>
    <property type="project" value="TreeGrafter"/>
</dbReference>
<keyword evidence="7" id="KW-0963">Cytoplasm</keyword>
<feature type="domain" description="TOG" evidence="19">
    <location>
        <begin position="1"/>
        <end position="235"/>
    </location>
</feature>
<dbReference type="InterPro" id="IPR024395">
    <property type="entry name" value="CLASP_N_dom"/>
</dbReference>
<evidence type="ECO:0000256" key="7">
    <source>
        <dbReference type="ARBA" id="ARBA00022490"/>
    </source>
</evidence>
<feature type="compositionally biased region" description="Polar residues" evidence="18">
    <location>
        <begin position="1273"/>
        <end position="1286"/>
    </location>
</feature>
<feature type="region of interest" description="Disordered" evidence="18">
    <location>
        <begin position="1116"/>
        <end position="1155"/>
    </location>
</feature>
<keyword evidence="10" id="KW-0677">Repeat</keyword>
<keyword evidence="9" id="KW-0493">Microtubule</keyword>
<feature type="compositionally biased region" description="Low complexity" evidence="18">
    <location>
        <begin position="858"/>
        <end position="872"/>
    </location>
</feature>
<dbReference type="GO" id="GO:0005794">
    <property type="term" value="C:Golgi apparatus"/>
    <property type="evidence" value="ECO:0007669"/>
    <property type="project" value="UniProtKB-SubCell"/>
</dbReference>
<accession>A0AAV1HMY2</accession>
<keyword evidence="21" id="KW-1185">Reference proteome</keyword>
<evidence type="ECO:0000256" key="11">
    <source>
        <dbReference type="ARBA" id="ARBA00022776"/>
    </source>
</evidence>
<evidence type="ECO:0000256" key="6">
    <source>
        <dbReference type="ARBA" id="ARBA00022454"/>
    </source>
</evidence>
<dbReference type="InterPro" id="IPR057546">
    <property type="entry name" value="HEAT_GCN1"/>
</dbReference>
<dbReference type="InterPro" id="IPR011989">
    <property type="entry name" value="ARM-like"/>
</dbReference>
<evidence type="ECO:0000256" key="4">
    <source>
        <dbReference type="ARBA" id="ARBA00004629"/>
    </source>
</evidence>
<dbReference type="EMBL" id="OY660887">
    <property type="protein sequence ID" value="CAJ1087440.1"/>
    <property type="molecule type" value="Genomic_DNA"/>
</dbReference>
<keyword evidence="11" id="KW-0498">Mitosis</keyword>